<keyword evidence="2" id="KW-0285">Flavoprotein</keyword>
<comment type="similarity">
    <text evidence="3">Belongs to the flavoredoxin family.</text>
</comment>
<dbReference type="Gene3D" id="2.30.110.10">
    <property type="entry name" value="Electron Transport, Fmn-binding Protein, Chain A"/>
    <property type="match status" value="1"/>
</dbReference>
<gene>
    <name evidence="5" type="ORF">M2283_008943</name>
</gene>
<evidence type="ECO:0000313" key="5">
    <source>
        <dbReference type="EMBL" id="MDH6221596.1"/>
    </source>
</evidence>
<dbReference type="PANTHER" id="PTHR43567:SF1">
    <property type="entry name" value="FLAVOREDOXIN"/>
    <property type="match status" value="1"/>
</dbReference>
<sequence length="257" mass="27487">MSRDIPDQLWKKLTSTVGLVAVRSGGAINVMSAEWSYFVNKTPLYAAVVLGPSSESRQLLPSAGEFSLTLCSEEQAGLADFAGSFSLSEIDKSSSELLEFGEAESTRTPWVRGGLIALECILRDTVCFPVHRMYVGEVSAVHVPDHSPRPLVKHGPLHALGMPVHRTAVVAGAQVLDGPVLRVAATGPDASEPPDWRVRLLVPGEPSVDLGMHPSGEYGDLLVDLPLPPAPLAGARIKVERTGAEPGYARLDSRIWP</sequence>
<accession>A0ABT6LZ63</accession>
<dbReference type="Pfam" id="PF01613">
    <property type="entry name" value="Flavin_Reduct"/>
    <property type="match status" value="1"/>
</dbReference>
<evidence type="ECO:0000256" key="3">
    <source>
        <dbReference type="ARBA" id="ARBA00038054"/>
    </source>
</evidence>
<evidence type="ECO:0000259" key="4">
    <source>
        <dbReference type="Pfam" id="PF01613"/>
    </source>
</evidence>
<dbReference type="PANTHER" id="PTHR43567">
    <property type="entry name" value="FLAVOREDOXIN-RELATED-RELATED"/>
    <property type="match status" value="1"/>
</dbReference>
<evidence type="ECO:0000256" key="2">
    <source>
        <dbReference type="ARBA" id="ARBA00022630"/>
    </source>
</evidence>
<dbReference type="RefSeq" id="WP_280882301.1">
    <property type="nucleotide sequence ID" value="NZ_JARXVH010000024.1"/>
</dbReference>
<evidence type="ECO:0000313" key="6">
    <source>
        <dbReference type="Proteomes" id="UP001160499"/>
    </source>
</evidence>
<dbReference type="InterPro" id="IPR002563">
    <property type="entry name" value="Flavin_Rdtase-like_dom"/>
</dbReference>
<reference evidence="5 6" key="1">
    <citation type="submission" date="2023-04" db="EMBL/GenBank/DDBJ databases">
        <title>Forest soil microbial communities from Buena Vista Peninsula, Colon Province, Panama.</title>
        <authorList>
            <person name="Bouskill N."/>
        </authorList>
    </citation>
    <scope>NUCLEOTIDE SEQUENCE [LARGE SCALE GENOMIC DNA]</scope>
    <source>
        <strain evidence="5 6">GGS1</strain>
    </source>
</reference>
<protein>
    <submittedName>
        <fullName evidence="5">Flavin reductase (DIM6/NTAB) family NADH-FMN oxidoreductase RutF</fullName>
    </submittedName>
</protein>
<dbReference type="SUPFAM" id="SSF50475">
    <property type="entry name" value="FMN-binding split barrel"/>
    <property type="match status" value="1"/>
</dbReference>
<dbReference type="InterPro" id="IPR052174">
    <property type="entry name" value="Flavoredoxin"/>
</dbReference>
<keyword evidence="6" id="KW-1185">Reference proteome</keyword>
<dbReference type="Proteomes" id="UP001160499">
    <property type="component" value="Unassembled WGS sequence"/>
</dbReference>
<name>A0ABT6LZ63_9ACTN</name>
<organism evidence="5 6">
    <name type="scientific">Streptomyces pseudovenezuelae</name>
    <dbReference type="NCBI Taxonomy" id="67350"/>
    <lineage>
        <taxon>Bacteria</taxon>
        <taxon>Bacillati</taxon>
        <taxon>Actinomycetota</taxon>
        <taxon>Actinomycetes</taxon>
        <taxon>Kitasatosporales</taxon>
        <taxon>Streptomycetaceae</taxon>
        <taxon>Streptomyces</taxon>
        <taxon>Streptomyces aurantiacus group</taxon>
    </lineage>
</organism>
<evidence type="ECO:0000256" key="1">
    <source>
        <dbReference type="ARBA" id="ARBA00001917"/>
    </source>
</evidence>
<dbReference type="EMBL" id="JARXVH010000024">
    <property type="protein sequence ID" value="MDH6221596.1"/>
    <property type="molecule type" value="Genomic_DNA"/>
</dbReference>
<comment type="cofactor">
    <cofactor evidence="1">
        <name>FMN</name>
        <dbReference type="ChEBI" id="CHEBI:58210"/>
    </cofactor>
</comment>
<feature type="domain" description="Flavin reductase like" evidence="4">
    <location>
        <begin position="12"/>
        <end position="152"/>
    </location>
</feature>
<proteinExistence type="inferred from homology"/>
<comment type="caution">
    <text evidence="5">The sequence shown here is derived from an EMBL/GenBank/DDBJ whole genome shotgun (WGS) entry which is preliminary data.</text>
</comment>
<dbReference type="InterPro" id="IPR012349">
    <property type="entry name" value="Split_barrel_FMN-bd"/>
</dbReference>